<name>I3W3X2_SALER</name>
<dbReference type="Gene3D" id="1.20.970.20">
    <property type="entry name" value="Glycogen synthesis protein GlgS"/>
    <property type="match status" value="1"/>
</dbReference>
<comment type="similarity">
    <text evidence="1">Belongs to the GlgS family.</text>
</comment>
<proteinExistence type="inferred from homology"/>
<evidence type="ECO:0000256" key="1">
    <source>
        <dbReference type="HAMAP-Rule" id="MF_00525"/>
    </source>
</evidence>
<dbReference type="SUPFAM" id="SSF109747">
    <property type="entry name" value="Glycogen synthesis protein GlgS"/>
    <property type="match status" value="1"/>
</dbReference>
<reference evidence="2" key="1">
    <citation type="submission" date="2012-01" db="EMBL/GenBank/DDBJ databases">
        <authorList>
            <person name="Summers A.O."/>
            <person name="Wireman J."/>
            <person name="Williams L.E."/>
            <person name="Farina S."/>
        </authorList>
    </citation>
    <scope>NUCLEOTIDE SEQUENCE</scope>
    <source>
        <strain evidence="2">SARC14</strain>
        <plasmid evidence="2">pSARC14-41</plasmid>
    </source>
</reference>
<dbReference type="GO" id="GO:1900191">
    <property type="term" value="P:negative regulation of single-species biofilm formation"/>
    <property type="evidence" value="ECO:0007669"/>
    <property type="project" value="UniProtKB-UniRule"/>
</dbReference>
<dbReference type="InterPro" id="IPR036295">
    <property type="entry name" value="GlgS_sf"/>
</dbReference>
<dbReference type="RefSeq" id="WP_015059869.1">
    <property type="nucleotide sequence ID" value="NC_019126.1"/>
</dbReference>
<evidence type="ECO:0000313" key="2">
    <source>
        <dbReference type="EMBL" id="AFK90299.1"/>
    </source>
</evidence>
<accession>I3W3X2</accession>
<dbReference type="InterPro" id="IPR015065">
    <property type="entry name" value="GlgS"/>
</dbReference>
<gene>
    <name evidence="1" type="primary">glgS</name>
</gene>
<dbReference type="Pfam" id="PF08971">
    <property type="entry name" value="GlgS"/>
    <property type="match status" value="1"/>
</dbReference>
<organism evidence="2">
    <name type="scientific">Salmonella enterica subsp. indica</name>
    <dbReference type="NCBI Taxonomy" id="59207"/>
    <lineage>
        <taxon>Bacteria</taxon>
        <taxon>Pseudomonadati</taxon>
        <taxon>Pseudomonadota</taxon>
        <taxon>Gammaproteobacteria</taxon>
        <taxon>Enterobacterales</taxon>
        <taxon>Enterobacteriaceae</taxon>
        <taxon>Salmonella</taxon>
    </lineage>
</organism>
<dbReference type="AlphaFoldDB" id="I3W3X2"/>
<protein>
    <recommendedName>
        <fullName evidence="1">Surface composition regulator</fullName>
    </recommendedName>
</protein>
<sequence>MIKEPPEGYSLQANGVEKMNKGDDIYALHNFEFLAITFAKMAAQGRTVDIDTVIGNMDETHRKWFTERYQHWLAISRQESQ</sequence>
<geneLocation type="plasmid" evidence="2">
    <name>pSARC14-41</name>
</geneLocation>
<dbReference type="HAMAP" id="MF_00525">
    <property type="entry name" value="GlgS"/>
    <property type="match status" value="1"/>
</dbReference>
<dbReference type="EMBL" id="JQ418540">
    <property type="protein sequence ID" value="AFK90299.1"/>
    <property type="molecule type" value="Genomic_DNA"/>
</dbReference>
<keyword evidence="2" id="KW-0614">Plasmid</keyword>
<dbReference type="GO" id="GO:1902201">
    <property type="term" value="P:negative regulation of bacterial-type flagellum-dependent cell motility"/>
    <property type="evidence" value="ECO:0007669"/>
    <property type="project" value="UniProtKB-UniRule"/>
</dbReference>
<comment type="function">
    <text evidence="1">Major determinant of cell surface composition. Negatively regulates motility, adhesion and synthesis of biofilm exopolysaccharides.</text>
</comment>